<dbReference type="GO" id="GO:0020037">
    <property type="term" value="F:heme binding"/>
    <property type="evidence" value="ECO:0007669"/>
    <property type="project" value="InterPro"/>
</dbReference>
<keyword evidence="4 12" id="KW-0349">Heme</keyword>
<comment type="subcellular location">
    <subcellularLocation>
        <location evidence="2">Membrane</location>
    </subcellularLocation>
</comment>
<keyword evidence="7 13" id="KW-1133">Transmembrane helix</keyword>
<dbReference type="OrthoDB" id="1844152at2759"/>
<comment type="similarity">
    <text evidence="3">Belongs to the cytochrome P450 family.</text>
</comment>
<dbReference type="GO" id="GO:0005506">
    <property type="term" value="F:iron ion binding"/>
    <property type="evidence" value="ECO:0007669"/>
    <property type="project" value="InterPro"/>
</dbReference>
<evidence type="ECO:0000256" key="7">
    <source>
        <dbReference type="ARBA" id="ARBA00022989"/>
    </source>
</evidence>
<keyword evidence="15" id="KW-1185">Reference proteome</keyword>
<feature type="binding site" description="axial binding residue" evidence="12">
    <location>
        <position position="451"/>
    </location>
    <ligand>
        <name>heme</name>
        <dbReference type="ChEBI" id="CHEBI:30413"/>
    </ligand>
    <ligandPart>
        <name>Fe</name>
        <dbReference type="ChEBI" id="CHEBI:18248"/>
    </ligandPart>
</feature>
<protein>
    <recommendedName>
        <fullName evidence="16">Cytochrome P450</fullName>
    </recommendedName>
</protein>
<dbReference type="PANTHER" id="PTHR46206">
    <property type="entry name" value="CYTOCHROME P450"/>
    <property type="match status" value="1"/>
</dbReference>
<evidence type="ECO:0000256" key="1">
    <source>
        <dbReference type="ARBA" id="ARBA00001971"/>
    </source>
</evidence>
<keyword evidence="9 12" id="KW-0408">Iron</keyword>
<evidence type="ECO:0000256" key="11">
    <source>
        <dbReference type="ARBA" id="ARBA00023136"/>
    </source>
</evidence>
<dbReference type="InterPro" id="IPR036396">
    <property type="entry name" value="Cyt_P450_sf"/>
</dbReference>
<dbReference type="STRING" id="913774.A0A0C3D1B6"/>
<proteinExistence type="inferred from homology"/>
<dbReference type="GO" id="GO:0004497">
    <property type="term" value="F:monooxygenase activity"/>
    <property type="evidence" value="ECO:0007669"/>
    <property type="project" value="UniProtKB-KW"/>
</dbReference>
<dbReference type="InterPro" id="IPR002403">
    <property type="entry name" value="Cyt_P450_E_grp-IV"/>
</dbReference>
<name>A0A0C3D1B6_OIDMZ</name>
<dbReference type="AlphaFoldDB" id="A0A0C3D1B6"/>
<organism evidence="14 15">
    <name type="scientific">Oidiodendron maius (strain Zn)</name>
    <dbReference type="NCBI Taxonomy" id="913774"/>
    <lineage>
        <taxon>Eukaryota</taxon>
        <taxon>Fungi</taxon>
        <taxon>Dikarya</taxon>
        <taxon>Ascomycota</taxon>
        <taxon>Pezizomycotina</taxon>
        <taxon>Leotiomycetes</taxon>
        <taxon>Leotiomycetes incertae sedis</taxon>
        <taxon>Myxotrichaceae</taxon>
        <taxon>Oidiodendron</taxon>
    </lineage>
</organism>
<dbReference type="Pfam" id="PF00067">
    <property type="entry name" value="p450"/>
    <property type="match status" value="1"/>
</dbReference>
<comment type="cofactor">
    <cofactor evidence="1 12">
        <name>heme</name>
        <dbReference type="ChEBI" id="CHEBI:30413"/>
    </cofactor>
</comment>
<evidence type="ECO:0000256" key="10">
    <source>
        <dbReference type="ARBA" id="ARBA00023033"/>
    </source>
</evidence>
<evidence type="ECO:0000256" key="2">
    <source>
        <dbReference type="ARBA" id="ARBA00004370"/>
    </source>
</evidence>
<keyword evidence="11 13" id="KW-0472">Membrane</keyword>
<keyword evidence="8" id="KW-0560">Oxidoreductase</keyword>
<feature type="transmembrane region" description="Helical" evidence="13">
    <location>
        <begin position="211"/>
        <end position="230"/>
    </location>
</feature>
<dbReference type="GO" id="GO:0016705">
    <property type="term" value="F:oxidoreductase activity, acting on paired donors, with incorporation or reduction of molecular oxygen"/>
    <property type="evidence" value="ECO:0007669"/>
    <property type="project" value="InterPro"/>
</dbReference>
<evidence type="ECO:0000256" key="5">
    <source>
        <dbReference type="ARBA" id="ARBA00022692"/>
    </source>
</evidence>
<dbReference type="PRINTS" id="PR00465">
    <property type="entry name" value="EP450IV"/>
</dbReference>
<dbReference type="InParanoid" id="A0A0C3D1B6"/>
<keyword evidence="6 12" id="KW-0479">Metal-binding</keyword>
<keyword evidence="10" id="KW-0503">Monooxygenase</keyword>
<dbReference type="PANTHER" id="PTHR46206:SF5">
    <property type="entry name" value="P450, PUTATIVE (EUROFUNG)-RELATED"/>
    <property type="match status" value="1"/>
</dbReference>
<evidence type="ECO:0000256" key="4">
    <source>
        <dbReference type="ARBA" id="ARBA00022617"/>
    </source>
</evidence>
<evidence type="ECO:0000256" key="9">
    <source>
        <dbReference type="ARBA" id="ARBA00023004"/>
    </source>
</evidence>
<evidence type="ECO:0000256" key="13">
    <source>
        <dbReference type="SAM" id="Phobius"/>
    </source>
</evidence>
<keyword evidence="5 13" id="KW-0812">Transmembrane</keyword>
<evidence type="ECO:0000313" key="14">
    <source>
        <dbReference type="EMBL" id="KIM95682.1"/>
    </source>
</evidence>
<accession>A0A0C3D1B6</accession>
<feature type="transmembrane region" description="Helical" evidence="13">
    <location>
        <begin position="16"/>
        <end position="37"/>
    </location>
</feature>
<reference evidence="14 15" key="1">
    <citation type="submission" date="2014-04" db="EMBL/GenBank/DDBJ databases">
        <authorList>
            <consortium name="DOE Joint Genome Institute"/>
            <person name="Kuo A."/>
            <person name="Martino E."/>
            <person name="Perotto S."/>
            <person name="Kohler A."/>
            <person name="Nagy L.G."/>
            <person name="Floudas D."/>
            <person name="Copeland A."/>
            <person name="Barry K.W."/>
            <person name="Cichocki N."/>
            <person name="Veneault-Fourrey C."/>
            <person name="LaButti K."/>
            <person name="Lindquist E.A."/>
            <person name="Lipzen A."/>
            <person name="Lundell T."/>
            <person name="Morin E."/>
            <person name="Murat C."/>
            <person name="Sun H."/>
            <person name="Tunlid A."/>
            <person name="Henrissat B."/>
            <person name="Grigoriev I.V."/>
            <person name="Hibbett D.S."/>
            <person name="Martin F."/>
            <person name="Nordberg H.P."/>
            <person name="Cantor M.N."/>
            <person name="Hua S.X."/>
        </authorList>
    </citation>
    <scope>NUCLEOTIDE SEQUENCE [LARGE SCALE GENOMIC DNA]</scope>
    <source>
        <strain evidence="14 15">Zn</strain>
    </source>
</reference>
<gene>
    <name evidence="14" type="ORF">OIDMADRAFT_206062</name>
</gene>
<dbReference type="EMBL" id="KN832886">
    <property type="protein sequence ID" value="KIM95682.1"/>
    <property type="molecule type" value="Genomic_DNA"/>
</dbReference>
<sequence>MATFLSVAYDLSITQWLLGILAVSVIFELWSVTVFSAKTPGYQFINNPWLPRFLTRKHAHEYVEDGYAKFIKAKDQPFKMIWWSRECILLPPKYLQDLKRADFKNLSFFKNLADAFSLDYSVGDLYESDIMIDVVRKRLNTQLPALIPLLNEELDFAIAEEIGHSEEWKSFKGNQLLSRIMHRMTCRILAGEKLCRDKVYIDTSLKFMNSVVINALLSIMLPLGIFRGIIRSFIAYFHRRNLEAAVKIVQPVVEKRLQERNKQQAHVDAIEWTIDLAGSDPIELEPRRITLNILQNIWAGSAGPAALVTQLVYQTLMMPEYLTPLRNEALQVISTYGWTEKALNQLHLQDSFIKEVNRLYPLGSVTAARTIMNEPFRFHDGLTLPVGSSIAFPIGAIQKDPEFFTNPLTFNGFRFVDSTSNDDALKDKEGSGSAQTISPTNLVYGYGKHACPGRFYGIRKAKLTFSKLLIDYDMKWDCIPAARPLEFPVEGQFAPNLEQAIFFRKRAKSD</sequence>
<dbReference type="Proteomes" id="UP000054321">
    <property type="component" value="Unassembled WGS sequence"/>
</dbReference>
<dbReference type="GO" id="GO:0016020">
    <property type="term" value="C:membrane"/>
    <property type="evidence" value="ECO:0007669"/>
    <property type="project" value="UniProtKB-SubCell"/>
</dbReference>
<evidence type="ECO:0000256" key="6">
    <source>
        <dbReference type="ARBA" id="ARBA00022723"/>
    </source>
</evidence>
<evidence type="ECO:0000313" key="15">
    <source>
        <dbReference type="Proteomes" id="UP000054321"/>
    </source>
</evidence>
<evidence type="ECO:0000256" key="3">
    <source>
        <dbReference type="ARBA" id="ARBA00010617"/>
    </source>
</evidence>
<dbReference type="Gene3D" id="1.10.630.10">
    <property type="entry name" value="Cytochrome P450"/>
    <property type="match status" value="1"/>
</dbReference>
<dbReference type="InterPro" id="IPR001128">
    <property type="entry name" value="Cyt_P450"/>
</dbReference>
<reference evidence="15" key="2">
    <citation type="submission" date="2015-01" db="EMBL/GenBank/DDBJ databases">
        <title>Evolutionary Origins and Diversification of the Mycorrhizal Mutualists.</title>
        <authorList>
            <consortium name="DOE Joint Genome Institute"/>
            <consortium name="Mycorrhizal Genomics Consortium"/>
            <person name="Kohler A."/>
            <person name="Kuo A."/>
            <person name="Nagy L.G."/>
            <person name="Floudas D."/>
            <person name="Copeland A."/>
            <person name="Barry K.W."/>
            <person name="Cichocki N."/>
            <person name="Veneault-Fourrey C."/>
            <person name="LaButti K."/>
            <person name="Lindquist E.A."/>
            <person name="Lipzen A."/>
            <person name="Lundell T."/>
            <person name="Morin E."/>
            <person name="Murat C."/>
            <person name="Riley R."/>
            <person name="Ohm R."/>
            <person name="Sun H."/>
            <person name="Tunlid A."/>
            <person name="Henrissat B."/>
            <person name="Grigoriev I.V."/>
            <person name="Hibbett D.S."/>
            <person name="Martin F."/>
        </authorList>
    </citation>
    <scope>NUCLEOTIDE SEQUENCE [LARGE SCALE GENOMIC DNA]</scope>
    <source>
        <strain evidence="15">Zn</strain>
    </source>
</reference>
<dbReference type="HOGENOM" id="CLU_022195_0_0_1"/>
<dbReference type="CDD" id="cd11041">
    <property type="entry name" value="CYP503A1-like"/>
    <property type="match status" value="1"/>
</dbReference>
<dbReference type="SUPFAM" id="SSF48264">
    <property type="entry name" value="Cytochrome P450"/>
    <property type="match status" value="1"/>
</dbReference>
<evidence type="ECO:0000256" key="8">
    <source>
        <dbReference type="ARBA" id="ARBA00023002"/>
    </source>
</evidence>
<evidence type="ECO:0008006" key="16">
    <source>
        <dbReference type="Google" id="ProtNLM"/>
    </source>
</evidence>
<evidence type="ECO:0000256" key="12">
    <source>
        <dbReference type="PIRSR" id="PIRSR602403-1"/>
    </source>
</evidence>